<reference evidence="4" key="1">
    <citation type="submission" date="2020-07" db="EMBL/GenBank/DDBJ databases">
        <title>Huge and variable diversity of episymbiotic CPR bacteria and DPANN archaea in groundwater ecosystems.</title>
        <authorList>
            <person name="He C.Y."/>
            <person name="Keren R."/>
            <person name="Whittaker M."/>
            <person name="Farag I.F."/>
            <person name="Doudna J."/>
            <person name="Cate J.H.D."/>
            <person name="Banfield J.F."/>
        </authorList>
    </citation>
    <scope>NUCLEOTIDE SEQUENCE</scope>
    <source>
        <strain evidence="4">NC_groundwater_1664_Pr3_B-0.1um_52_9</strain>
    </source>
</reference>
<evidence type="ECO:0000313" key="4">
    <source>
        <dbReference type="EMBL" id="MBI5248885.1"/>
    </source>
</evidence>
<gene>
    <name evidence="4" type="ORF">HY912_05270</name>
</gene>
<dbReference type="AlphaFoldDB" id="A0A9D6UYS1"/>
<comment type="caution">
    <text evidence="4">The sequence shown here is derived from an EMBL/GenBank/DDBJ whole genome shotgun (WGS) entry which is preliminary data.</text>
</comment>
<evidence type="ECO:0000256" key="1">
    <source>
        <dbReference type="ARBA" id="ARBA00022737"/>
    </source>
</evidence>
<evidence type="ECO:0000256" key="3">
    <source>
        <dbReference type="PROSITE-ProRule" id="PRU00339"/>
    </source>
</evidence>
<dbReference type="InterPro" id="IPR004027">
    <property type="entry name" value="SEC_C_motif"/>
</dbReference>
<dbReference type="InterPro" id="IPR051685">
    <property type="entry name" value="Ycf3/AcsC/BcsC/TPR_MFPF"/>
</dbReference>
<dbReference type="SMART" id="SM00028">
    <property type="entry name" value="TPR"/>
    <property type="match status" value="6"/>
</dbReference>
<dbReference type="InterPro" id="IPR011990">
    <property type="entry name" value="TPR-like_helical_dom_sf"/>
</dbReference>
<sequence length="323" mass="36636">MGDVGRNDPCPCGSGLKYKKCCLQEETDNPEDFDRVAQARTFGFKEMSQENWLEAINSFKSILDESQDPHVLLEAVGACYDGLEDYLMAAEYFEKALAIAPESRRAALLYRLGVARACGNRPEKAAESFRQCLETADDPSQKKHLNEILQELDEIQAGNRTRNIFLLHAHLQRAFTEMDAEKYEAAAARLERIQTLEPDNPVVSYNLGVAYAFLKREEEALAHFQQTVDINPEYVQAWYNMGQICMIKMKDFSKALHCFDRAIAIRPDYVGAHHQRGVVLELLGDPEKALECWKKTLELDPENKQAMENIKRLGASTKTQPAQ</sequence>
<feature type="repeat" description="TPR" evidence="3">
    <location>
        <begin position="70"/>
        <end position="103"/>
    </location>
</feature>
<protein>
    <submittedName>
        <fullName evidence="4">Tetratricopeptide repeat protein</fullName>
    </submittedName>
</protein>
<feature type="repeat" description="TPR" evidence="3">
    <location>
        <begin position="270"/>
        <end position="303"/>
    </location>
</feature>
<dbReference type="Gene3D" id="3.10.450.50">
    <property type="match status" value="1"/>
</dbReference>
<evidence type="ECO:0000313" key="5">
    <source>
        <dbReference type="Proteomes" id="UP000807825"/>
    </source>
</evidence>
<dbReference type="PROSITE" id="PS50005">
    <property type="entry name" value="TPR"/>
    <property type="match status" value="3"/>
</dbReference>
<evidence type="ECO:0000256" key="2">
    <source>
        <dbReference type="ARBA" id="ARBA00022803"/>
    </source>
</evidence>
<dbReference type="Pfam" id="PF13176">
    <property type="entry name" value="TPR_7"/>
    <property type="match status" value="1"/>
</dbReference>
<proteinExistence type="predicted"/>
<dbReference type="Pfam" id="PF14559">
    <property type="entry name" value="TPR_19"/>
    <property type="match status" value="1"/>
</dbReference>
<organism evidence="4 5">
    <name type="scientific">Desulfomonile tiedjei</name>
    <dbReference type="NCBI Taxonomy" id="2358"/>
    <lineage>
        <taxon>Bacteria</taxon>
        <taxon>Pseudomonadati</taxon>
        <taxon>Thermodesulfobacteriota</taxon>
        <taxon>Desulfomonilia</taxon>
        <taxon>Desulfomonilales</taxon>
        <taxon>Desulfomonilaceae</taxon>
        <taxon>Desulfomonile</taxon>
    </lineage>
</organism>
<accession>A0A9D6UYS1</accession>
<name>A0A9D6UYS1_9BACT</name>
<dbReference type="PANTHER" id="PTHR44943">
    <property type="entry name" value="CELLULOSE SYNTHASE OPERON PROTEIN C"/>
    <property type="match status" value="1"/>
</dbReference>
<dbReference type="SUPFAM" id="SSF48452">
    <property type="entry name" value="TPR-like"/>
    <property type="match status" value="2"/>
</dbReference>
<dbReference type="PANTHER" id="PTHR44943:SF4">
    <property type="entry name" value="TPR REPEAT-CONTAINING PROTEIN MJ0798"/>
    <property type="match status" value="1"/>
</dbReference>
<dbReference type="Proteomes" id="UP000807825">
    <property type="component" value="Unassembled WGS sequence"/>
</dbReference>
<dbReference type="EMBL" id="JACRDE010000153">
    <property type="protein sequence ID" value="MBI5248885.1"/>
    <property type="molecule type" value="Genomic_DNA"/>
</dbReference>
<keyword evidence="2 3" id="KW-0802">TPR repeat</keyword>
<dbReference type="SUPFAM" id="SSF103642">
    <property type="entry name" value="Sec-C motif"/>
    <property type="match status" value="1"/>
</dbReference>
<feature type="repeat" description="TPR" evidence="3">
    <location>
        <begin position="201"/>
        <end position="234"/>
    </location>
</feature>
<dbReference type="Pfam" id="PF13371">
    <property type="entry name" value="TPR_9"/>
    <property type="match status" value="1"/>
</dbReference>
<dbReference type="Pfam" id="PF13181">
    <property type="entry name" value="TPR_8"/>
    <property type="match status" value="1"/>
</dbReference>
<dbReference type="Gene3D" id="1.25.40.10">
    <property type="entry name" value="Tetratricopeptide repeat domain"/>
    <property type="match status" value="3"/>
</dbReference>
<dbReference type="InterPro" id="IPR019734">
    <property type="entry name" value="TPR_rpt"/>
</dbReference>
<dbReference type="Pfam" id="PF02810">
    <property type="entry name" value="SEC-C"/>
    <property type="match status" value="1"/>
</dbReference>
<keyword evidence="1" id="KW-0677">Repeat</keyword>